<evidence type="ECO:0000313" key="9">
    <source>
        <dbReference type="Proteomes" id="UP000182652"/>
    </source>
</evidence>
<dbReference type="HAMAP" id="MF_00651">
    <property type="entry name" value="Nuclease_YqgF"/>
    <property type="match status" value="1"/>
</dbReference>
<dbReference type="InterPro" id="IPR005227">
    <property type="entry name" value="YqgF"/>
</dbReference>
<feature type="domain" description="YqgF/RNase H-like" evidence="7">
    <location>
        <begin position="15"/>
        <end position="121"/>
    </location>
</feature>
<evidence type="ECO:0000256" key="3">
    <source>
        <dbReference type="ARBA" id="ARBA00022722"/>
    </source>
</evidence>
<dbReference type="STRING" id="156980.SAMN04489745_2239"/>
<dbReference type="PANTHER" id="PTHR33317">
    <property type="entry name" value="POLYNUCLEOTIDYL TRANSFERASE, RIBONUCLEASE H-LIKE SUPERFAMILY PROTEIN"/>
    <property type="match status" value="1"/>
</dbReference>
<dbReference type="InterPro" id="IPR037027">
    <property type="entry name" value="YqgF/RNaseH-like_dom_sf"/>
</dbReference>
<comment type="subcellular location">
    <subcellularLocation>
        <location evidence="5">Cytoplasm</location>
    </subcellularLocation>
</comment>
<dbReference type="AlphaFoldDB" id="A0A1H4QBB2"/>
<evidence type="ECO:0000256" key="4">
    <source>
        <dbReference type="ARBA" id="ARBA00022801"/>
    </source>
</evidence>
<dbReference type="GO" id="GO:0016788">
    <property type="term" value="F:hydrolase activity, acting on ester bonds"/>
    <property type="evidence" value="ECO:0007669"/>
    <property type="project" value="UniProtKB-UniRule"/>
</dbReference>
<dbReference type="SMART" id="SM00732">
    <property type="entry name" value="YqgFc"/>
    <property type="match status" value="1"/>
</dbReference>
<dbReference type="GO" id="GO:0004518">
    <property type="term" value="F:nuclease activity"/>
    <property type="evidence" value="ECO:0007669"/>
    <property type="project" value="UniProtKB-KW"/>
</dbReference>
<keyword evidence="3 5" id="KW-0540">Nuclease</keyword>
<dbReference type="InterPro" id="IPR012337">
    <property type="entry name" value="RNaseH-like_sf"/>
</dbReference>
<dbReference type="SUPFAM" id="SSF53098">
    <property type="entry name" value="Ribonuclease H-like"/>
    <property type="match status" value="1"/>
</dbReference>
<dbReference type="GO" id="GO:0000967">
    <property type="term" value="P:rRNA 5'-end processing"/>
    <property type="evidence" value="ECO:0007669"/>
    <property type="project" value="UniProtKB-UniRule"/>
</dbReference>
<name>A0A1H4QBB2_9MICC</name>
<dbReference type="RefSeq" id="WP_066212712.1">
    <property type="nucleotide sequence ID" value="NZ_FNSN01000003.1"/>
</dbReference>
<dbReference type="NCBIfam" id="TIGR00250">
    <property type="entry name" value="RNAse_H_YqgF"/>
    <property type="match status" value="1"/>
</dbReference>
<evidence type="ECO:0000313" key="8">
    <source>
        <dbReference type="EMBL" id="SEC16933.1"/>
    </source>
</evidence>
<dbReference type="PANTHER" id="PTHR33317:SF4">
    <property type="entry name" value="POLYNUCLEOTIDYL TRANSFERASE, RIBONUCLEASE H-LIKE SUPERFAMILY PROTEIN"/>
    <property type="match status" value="1"/>
</dbReference>
<evidence type="ECO:0000256" key="5">
    <source>
        <dbReference type="HAMAP-Rule" id="MF_00651"/>
    </source>
</evidence>
<comment type="function">
    <text evidence="5">Could be a nuclease involved in processing of the 5'-end of pre-16S rRNA.</text>
</comment>
<dbReference type="GO" id="GO:0005829">
    <property type="term" value="C:cytosol"/>
    <property type="evidence" value="ECO:0007669"/>
    <property type="project" value="TreeGrafter"/>
</dbReference>
<dbReference type="Gene3D" id="3.30.420.140">
    <property type="entry name" value="YqgF/RNase H-like domain"/>
    <property type="match status" value="1"/>
</dbReference>
<accession>A0A1H4QBB2</accession>
<dbReference type="InterPro" id="IPR006641">
    <property type="entry name" value="YqgF/RNaseH-like_dom"/>
</dbReference>
<feature type="region of interest" description="Disordered" evidence="6">
    <location>
        <begin position="155"/>
        <end position="182"/>
    </location>
</feature>
<keyword evidence="4 5" id="KW-0378">Hydrolase</keyword>
<evidence type="ECO:0000259" key="7">
    <source>
        <dbReference type="SMART" id="SM00732"/>
    </source>
</evidence>
<keyword evidence="1 5" id="KW-0963">Cytoplasm</keyword>
<proteinExistence type="inferred from homology"/>
<evidence type="ECO:0000256" key="6">
    <source>
        <dbReference type="SAM" id="MobiDB-lite"/>
    </source>
</evidence>
<organism evidence="8 9">
    <name type="scientific">Arthrobacter woluwensis</name>
    <dbReference type="NCBI Taxonomy" id="156980"/>
    <lineage>
        <taxon>Bacteria</taxon>
        <taxon>Bacillati</taxon>
        <taxon>Actinomycetota</taxon>
        <taxon>Actinomycetes</taxon>
        <taxon>Micrococcales</taxon>
        <taxon>Micrococcaceae</taxon>
        <taxon>Arthrobacter</taxon>
    </lineage>
</organism>
<reference evidence="8 9" key="1">
    <citation type="submission" date="2016-10" db="EMBL/GenBank/DDBJ databases">
        <authorList>
            <person name="de Groot N.N."/>
        </authorList>
    </citation>
    <scope>NUCLEOTIDE SEQUENCE [LARGE SCALE GENOMIC DNA]</scope>
    <source>
        <strain evidence="8 9">DSM 10495</strain>
    </source>
</reference>
<feature type="compositionally biased region" description="Basic and acidic residues" evidence="6">
    <location>
        <begin position="171"/>
        <end position="182"/>
    </location>
</feature>
<keyword evidence="2 5" id="KW-0690">Ribosome biogenesis</keyword>
<protein>
    <recommendedName>
        <fullName evidence="5">Putative pre-16S rRNA nuclease</fullName>
        <ecNumber evidence="5">3.1.-.-</ecNumber>
    </recommendedName>
</protein>
<dbReference type="EMBL" id="FNSN01000003">
    <property type="protein sequence ID" value="SEC16933.1"/>
    <property type="molecule type" value="Genomic_DNA"/>
</dbReference>
<evidence type="ECO:0000256" key="1">
    <source>
        <dbReference type="ARBA" id="ARBA00022490"/>
    </source>
</evidence>
<dbReference type="CDD" id="cd16964">
    <property type="entry name" value="YqgF"/>
    <property type="match status" value="1"/>
</dbReference>
<comment type="similarity">
    <text evidence="5">Belongs to the YqgF HJR family.</text>
</comment>
<dbReference type="OrthoDB" id="9790539at2"/>
<dbReference type="EC" id="3.1.-.-" evidence="5"/>
<keyword evidence="9" id="KW-1185">Reference proteome</keyword>
<dbReference type="Pfam" id="PF03652">
    <property type="entry name" value="RuvX"/>
    <property type="match status" value="1"/>
</dbReference>
<dbReference type="Proteomes" id="UP000182652">
    <property type="component" value="Unassembled WGS sequence"/>
</dbReference>
<sequence length="182" mass="19915">MEDHAQTSPADAPRGVRLGIDVGLVRVGVAVSDPDGILATPFKTLQRDSKKNSDITVIVRQIVERQVRWAFVGLPRTLRGGESQSTQMALDYAQILADRLQEASVECSVAMLDERLTTVTAHRTLREAGMDGREHRKVVDQVAAVNILQHALDMQKRQGPEVGTPVRAHSATREESDGGTRT</sequence>
<gene>
    <name evidence="8" type="ORF">SAMN04489745_2239</name>
</gene>
<evidence type="ECO:0000256" key="2">
    <source>
        <dbReference type="ARBA" id="ARBA00022517"/>
    </source>
</evidence>